<keyword evidence="10" id="KW-1185">Reference proteome</keyword>
<keyword evidence="4 7" id="KW-0472">Membrane</keyword>
<evidence type="ECO:0000256" key="5">
    <source>
        <dbReference type="ARBA" id="ARBA00038359"/>
    </source>
</evidence>
<evidence type="ECO:0000256" key="3">
    <source>
        <dbReference type="ARBA" id="ARBA00022989"/>
    </source>
</evidence>
<keyword evidence="3 7" id="KW-1133">Transmembrane helix</keyword>
<evidence type="ECO:0000256" key="4">
    <source>
        <dbReference type="ARBA" id="ARBA00023136"/>
    </source>
</evidence>
<feature type="transmembrane region" description="Helical" evidence="7">
    <location>
        <begin position="189"/>
        <end position="212"/>
    </location>
</feature>
<dbReference type="PANTHER" id="PTHR33048:SF19">
    <property type="entry name" value="MEMBRANE PROTEIN PTH11-LIKE, PUTATIVE (AFU_ORTHOLOGUE AFUA_1G14080)-RELATED"/>
    <property type="match status" value="1"/>
</dbReference>
<dbReference type="EMBL" id="CM032190">
    <property type="protein sequence ID" value="KAG7086354.1"/>
    <property type="molecule type" value="Genomic_DNA"/>
</dbReference>
<keyword evidence="2 7" id="KW-0812">Transmembrane</keyword>
<feature type="transmembrane region" description="Helical" evidence="7">
    <location>
        <begin position="110"/>
        <end position="133"/>
    </location>
</feature>
<dbReference type="Proteomes" id="UP001049176">
    <property type="component" value="Chromosome 10"/>
</dbReference>
<feature type="region of interest" description="Disordered" evidence="6">
    <location>
        <begin position="314"/>
        <end position="333"/>
    </location>
</feature>
<comment type="caution">
    <text evidence="9">The sequence shown here is derived from an EMBL/GenBank/DDBJ whole genome shotgun (WGS) entry which is preliminary data.</text>
</comment>
<comment type="similarity">
    <text evidence="5">Belongs to the SAT4 family.</text>
</comment>
<sequence>MINAKDPLVQIKITESVCAFVAICTTLYRLWIRKGRWWIDDAWAAFALLTLIAQIGAVFMHVENPSDISKLSRLAAYYLMAITFYTVIWASRISIIFSIIRIDPNPSRRFIYIGVSIIYFIAVVVMIVQLFWVCEPMPGWKDAASPQCPLTKQVAICQLVTDILADMFLLFAPLRVFLHLQDKALRRKLIVIFSTCIVTTIVSLVHAAYILTTGGIRVIISALVEDCVSLIVANVPVVVTALLRHAGDHDHKPVPTKSFMSTAIHFASRKLKISRDGSKASHERTWSSSATLTNVGGAATSIGVVSHGVTGDDHYPPHGGRGRGATTTTGGVGVTSEPIMLDFMDQKGSANLTNGEEDEEIWRQNKSRGTPA</sequence>
<evidence type="ECO:0000256" key="7">
    <source>
        <dbReference type="SAM" id="Phobius"/>
    </source>
</evidence>
<evidence type="ECO:0000313" key="9">
    <source>
        <dbReference type="EMBL" id="KAG7086354.1"/>
    </source>
</evidence>
<dbReference type="InterPro" id="IPR052337">
    <property type="entry name" value="SAT4-like"/>
</dbReference>
<dbReference type="GO" id="GO:0016020">
    <property type="term" value="C:membrane"/>
    <property type="evidence" value="ECO:0007669"/>
    <property type="project" value="UniProtKB-SubCell"/>
</dbReference>
<feature type="domain" description="Rhodopsin" evidence="8">
    <location>
        <begin position="29"/>
        <end position="239"/>
    </location>
</feature>
<organism evidence="9 10">
    <name type="scientific">Marasmius oreades</name>
    <name type="common">fairy-ring Marasmius</name>
    <dbReference type="NCBI Taxonomy" id="181124"/>
    <lineage>
        <taxon>Eukaryota</taxon>
        <taxon>Fungi</taxon>
        <taxon>Dikarya</taxon>
        <taxon>Basidiomycota</taxon>
        <taxon>Agaricomycotina</taxon>
        <taxon>Agaricomycetes</taxon>
        <taxon>Agaricomycetidae</taxon>
        <taxon>Agaricales</taxon>
        <taxon>Marasmiineae</taxon>
        <taxon>Marasmiaceae</taxon>
        <taxon>Marasmius</taxon>
    </lineage>
</organism>
<evidence type="ECO:0000256" key="1">
    <source>
        <dbReference type="ARBA" id="ARBA00004141"/>
    </source>
</evidence>
<accession>A0A9P7RME6</accession>
<proteinExistence type="inferred from homology"/>
<feature type="transmembrane region" description="Helical" evidence="7">
    <location>
        <begin position="74"/>
        <end position="98"/>
    </location>
</feature>
<gene>
    <name evidence="9" type="ORF">E1B28_002314</name>
</gene>
<feature type="transmembrane region" description="Helical" evidence="7">
    <location>
        <begin position="43"/>
        <end position="62"/>
    </location>
</feature>
<feature type="transmembrane region" description="Helical" evidence="7">
    <location>
        <begin position="13"/>
        <end position="31"/>
    </location>
</feature>
<dbReference type="Pfam" id="PF20684">
    <property type="entry name" value="Fung_rhodopsin"/>
    <property type="match status" value="1"/>
</dbReference>
<dbReference type="OrthoDB" id="444631at2759"/>
<evidence type="ECO:0000259" key="8">
    <source>
        <dbReference type="Pfam" id="PF20684"/>
    </source>
</evidence>
<dbReference type="AlphaFoldDB" id="A0A9P7RME6"/>
<evidence type="ECO:0000313" key="10">
    <source>
        <dbReference type="Proteomes" id="UP001049176"/>
    </source>
</evidence>
<name>A0A9P7RME6_9AGAR</name>
<reference evidence="9" key="1">
    <citation type="journal article" date="2021" name="Genome Biol. Evol.">
        <title>The assembled and annotated genome of the fairy-ring fungus Marasmius oreades.</title>
        <authorList>
            <person name="Hiltunen M."/>
            <person name="Ament-Velasquez S.L."/>
            <person name="Johannesson H."/>
        </authorList>
    </citation>
    <scope>NUCLEOTIDE SEQUENCE</scope>
    <source>
        <strain evidence="9">03SP1</strain>
    </source>
</reference>
<dbReference type="RefSeq" id="XP_043002825.1">
    <property type="nucleotide sequence ID" value="XM_043159226.1"/>
</dbReference>
<dbReference type="PANTHER" id="PTHR33048">
    <property type="entry name" value="PTH11-LIKE INTEGRAL MEMBRANE PROTEIN (AFU_ORTHOLOGUE AFUA_5G11245)"/>
    <property type="match status" value="1"/>
</dbReference>
<dbReference type="InterPro" id="IPR049326">
    <property type="entry name" value="Rhodopsin_dom_fungi"/>
</dbReference>
<feature type="region of interest" description="Disordered" evidence="6">
    <location>
        <begin position="348"/>
        <end position="372"/>
    </location>
</feature>
<comment type="subcellular location">
    <subcellularLocation>
        <location evidence="1">Membrane</location>
        <topology evidence="1">Multi-pass membrane protein</topology>
    </subcellularLocation>
</comment>
<protein>
    <recommendedName>
        <fullName evidence="8">Rhodopsin domain-containing protein</fullName>
    </recommendedName>
</protein>
<evidence type="ECO:0000256" key="2">
    <source>
        <dbReference type="ARBA" id="ARBA00022692"/>
    </source>
</evidence>
<dbReference type="GeneID" id="66071390"/>
<evidence type="ECO:0000256" key="6">
    <source>
        <dbReference type="SAM" id="MobiDB-lite"/>
    </source>
</evidence>